<sequence length="63" mass="7115">MHTPDPAPLAFRKSSYSVTAQECVEVAVTSEFVAVRDSAHRELGYLTFPLAEWRAFLTELTDR</sequence>
<dbReference type="EMBL" id="AOSG01000002">
    <property type="protein sequence ID" value="EOR72732.1"/>
    <property type="molecule type" value="Genomic_DNA"/>
</dbReference>
<protein>
    <recommendedName>
        <fullName evidence="1">DUF397 domain-containing protein</fullName>
    </recommendedName>
</protein>
<evidence type="ECO:0000313" key="3">
    <source>
        <dbReference type="Proteomes" id="UP000014184"/>
    </source>
</evidence>
<evidence type="ECO:0000313" key="2">
    <source>
        <dbReference type="EMBL" id="EOR72732.1"/>
    </source>
</evidence>
<dbReference type="Pfam" id="PF04149">
    <property type="entry name" value="DUF397"/>
    <property type="match status" value="1"/>
</dbReference>
<comment type="caution">
    <text evidence="2">The sequence shown here is derived from an EMBL/GenBank/DDBJ whole genome shotgun (WGS) entry which is preliminary data.</text>
</comment>
<name>A0A9P2TD01_THEFU</name>
<evidence type="ECO:0000259" key="1">
    <source>
        <dbReference type="Pfam" id="PF04149"/>
    </source>
</evidence>
<dbReference type="Proteomes" id="UP000014184">
    <property type="component" value="Unassembled WGS sequence"/>
</dbReference>
<organism evidence="2 3">
    <name type="scientific">Thermobifida fusca TM51</name>
    <dbReference type="NCBI Taxonomy" id="1169414"/>
    <lineage>
        <taxon>Bacteria</taxon>
        <taxon>Bacillati</taxon>
        <taxon>Actinomycetota</taxon>
        <taxon>Actinomycetes</taxon>
        <taxon>Streptosporangiales</taxon>
        <taxon>Nocardiopsidaceae</taxon>
        <taxon>Thermobifida</taxon>
    </lineage>
</organism>
<reference evidence="2 3" key="1">
    <citation type="journal article" date="2013" name="Genome Announc.">
        <title>Draft Genome Sequence of the Lignocellulose Decomposer Thermobifida fusca Strain TM51.</title>
        <authorList>
            <person name="Toth A."/>
            <person name="Barna T."/>
            <person name="Nagy I."/>
            <person name="Horvath B."/>
            <person name="Nagy I."/>
            <person name="Tancsics A."/>
            <person name="Kriszt B."/>
            <person name="Baka E."/>
            <person name="Fekete C."/>
            <person name="Kukolya J."/>
        </authorList>
    </citation>
    <scope>NUCLEOTIDE SEQUENCE [LARGE SCALE GENOMIC DNA]</scope>
    <source>
        <strain evidence="2 3">TM51</strain>
    </source>
</reference>
<keyword evidence="3" id="KW-1185">Reference proteome</keyword>
<gene>
    <name evidence="2" type="ORF">TM51_00776</name>
</gene>
<dbReference type="AlphaFoldDB" id="A0A9P2TD01"/>
<dbReference type="InterPro" id="IPR007278">
    <property type="entry name" value="DUF397"/>
</dbReference>
<accession>A0A9P2TD01</accession>
<dbReference type="RefSeq" id="WP_011290538.1">
    <property type="nucleotide sequence ID" value="NZ_AOSG01000002.1"/>
</dbReference>
<proteinExistence type="predicted"/>
<feature type="domain" description="DUF397" evidence="1">
    <location>
        <begin position="10"/>
        <end position="60"/>
    </location>
</feature>